<reference evidence="1 2" key="1">
    <citation type="journal article" date="2018" name="Environ. Microbiol.">
        <title>Novel energy conservation strategies and behaviour of Pelotomaculum schinkii driving syntrophic propionate catabolism.</title>
        <authorList>
            <person name="Hidalgo-Ahumada C.A.P."/>
            <person name="Nobu M.K."/>
            <person name="Narihiro T."/>
            <person name="Tamaki H."/>
            <person name="Liu W.T."/>
            <person name="Kamagata Y."/>
            <person name="Stams A.J.M."/>
            <person name="Imachi H."/>
            <person name="Sousa D.Z."/>
        </authorList>
    </citation>
    <scope>NUCLEOTIDE SEQUENCE [LARGE SCALE GENOMIC DNA]</scope>
    <source>
        <strain evidence="1 2">MGP</strain>
    </source>
</reference>
<organism evidence="1 2">
    <name type="scientific">Pelotomaculum propionicicum</name>
    <dbReference type="NCBI Taxonomy" id="258475"/>
    <lineage>
        <taxon>Bacteria</taxon>
        <taxon>Bacillati</taxon>
        <taxon>Bacillota</taxon>
        <taxon>Clostridia</taxon>
        <taxon>Eubacteriales</taxon>
        <taxon>Desulfotomaculaceae</taxon>
        <taxon>Pelotomaculum</taxon>
    </lineage>
</organism>
<proteinExistence type="predicted"/>
<dbReference type="AlphaFoldDB" id="A0A4Y7RRF9"/>
<dbReference type="Proteomes" id="UP000297597">
    <property type="component" value="Unassembled WGS sequence"/>
</dbReference>
<protein>
    <submittedName>
        <fullName evidence="1">Uncharacterized protein</fullName>
    </submittedName>
</protein>
<keyword evidence="2" id="KW-1185">Reference proteome</keyword>
<name>A0A4Y7RRF9_9FIRM</name>
<comment type="caution">
    <text evidence="1">The sequence shown here is derived from an EMBL/GenBank/DDBJ whole genome shotgun (WGS) entry which is preliminary data.</text>
</comment>
<evidence type="ECO:0000313" key="1">
    <source>
        <dbReference type="EMBL" id="TEB11340.1"/>
    </source>
</evidence>
<dbReference type="EMBL" id="QFFZ01000015">
    <property type="protein sequence ID" value="TEB11340.1"/>
    <property type="molecule type" value="Genomic_DNA"/>
</dbReference>
<accession>A0A4Y7RRF9</accession>
<gene>
    <name evidence="1" type="ORF">Pmgp_01703</name>
</gene>
<evidence type="ECO:0000313" key="2">
    <source>
        <dbReference type="Proteomes" id="UP000297597"/>
    </source>
</evidence>
<sequence>MVTAFRGKAGAVFIFHKVYTFGKPGFIAEETGFSIYLLLPNMFYA</sequence>